<evidence type="ECO:0000256" key="1">
    <source>
        <dbReference type="SAM" id="Phobius"/>
    </source>
</evidence>
<accession>A5Z5Q0</accession>
<evidence type="ECO:0000313" key="3">
    <source>
        <dbReference type="Proteomes" id="UP000006000"/>
    </source>
</evidence>
<dbReference type="AlphaFoldDB" id="A5Z5Q0"/>
<comment type="caution">
    <text evidence="2">The sequence shown here is derived from an EMBL/GenBank/DDBJ whole genome shotgun (WGS) entry which is preliminary data.</text>
</comment>
<name>A5Z5Q0_9FIRM</name>
<gene>
    <name evidence="2" type="ORF">EUBVEN_01033</name>
</gene>
<feature type="transmembrane region" description="Helical" evidence="1">
    <location>
        <begin position="168"/>
        <end position="186"/>
    </location>
</feature>
<feature type="transmembrane region" description="Helical" evidence="1">
    <location>
        <begin position="63"/>
        <end position="86"/>
    </location>
</feature>
<dbReference type="Proteomes" id="UP000006000">
    <property type="component" value="Unassembled WGS sequence"/>
</dbReference>
<keyword evidence="1" id="KW-0812">Transmembrane</keyword>
<reference evidence="2 3" key="1">
    <citation type="submission" date="2007-03" db="EMBL/GenBank/DDBJ databases">
        <authorList>
            <person name="Fulton L."/>
            <person name="Clifton S."/>
            <person name="Fulton B."/>
            <person name="Xu J."/>
            <person name="Minx P."/>
            <person name="Pepin K.H."/>
            <person name="Johnson M."/>
            <person name="Thiruvilangam P."/>
            <person name="Bhonagiri V."/>
            <person name="Nash W.E."/>
            <person name="Mardis E.R."/>
            <person name="Wilson R.K."/>
        </authorList>
    </citation>
    <scope>NUCLEOTIDE SEQUENCE [LARGE SCALE GENOMIC DNA]</scope>
    <source>
        <strain evidence="2 3">ATCC 27560</strain>
    </source>
</reference>
<sequence length="188" mass="20562">MNPAFFKFFFNFLNSLAFIFLLTLTVIFFELTFLNAPFFTVKLFVPLTIIVFNFLVPVKPFLFTLLIVAGITIFLAFLAFLANALALITVTVYVTPLAVTLLGTVAVLFLADTTPTSAVPLAFVSTVFPFDTATFLALIGTNDDVGLLTAALTPVTDPTATAAANAKTATFFINFFIISSSYYYVFEF</sequence>
<feature type="transmembrane region" description="Helical" evidence="1">
    <location>
        <begin position="92"/>
        <end position="111"/>
    </location>
</feature>
<keyword evidence="1" id="KW-0472">Membrane</keyword>
<evidence type="ECO:0000313" key="2">
    <source>
        <dbReference type="EMBL" id="EDM51726.1"/>
    </source>
</evidence>
<feature type="transmembrane region" description="Helical" evidence="1">
    <location>
        <begin position="12"/>
        <end position="33"/>
    </location>
</feature>
<dbReference type="EMBL" id="AAVL02000031">
    <property type="protein sequence ID" value="EDM51726.1"/>
    <property type="molecule type" value="Genomic_DNA"/>
</dbReference>
<feature type="transmembrane region" description="Helical" evidence="1">
    <location>
        <begin position="118"/>
        <end position="139"/>
    </location>
</feature>
<proteinExistence type="predicted"/>
<protein>
    <submittedName>
        <fullName evidence="2">Uncharacterized protein</fullName>
    </submittedName>
</protein>
<organism evidence="2 3">
    <name type="scientific">Eubacterium ventriosum ATCC 27560</name>
    <dbReference type="NCBI Taxonomy" id="411463"/>
    <lineage>
        <taxon>Bacteria</taxon>
        <taxon>Bacillati</taxon>
        <taxon>Bacillota</taxon>
        <taxon>Clostridia</taxon>
        <taxon>Eubacteriales</taxon>
        <taxon>Eubacteriaceae</taxon>
        <taxon>Eubacterium</taxon>
    </lineage>
</organism>
<reference evidence="2 3" key="2">
    <citation type="submission" date="2007-04" db="EMBL/GenBank/DDBJ databases">
        <title>Draft genome sequence of Eubacterium ventriosum (ATCC 27560).</title>
        <authorList>
            <person name="Sudarsanam P."/>
            <person name="Ley R."/>
            <person name="Guruge J."/>
            <person name="Turnbaugh P.J."/>
            <person name="Mahowald M."/>
            <person name="Liep D."/>
            <person name="Gordon J."/>
        </authorList>
    </citation>
    <scope>NUCLEOTIDE SEQUENCE [LARGE SCALE GENOMIC DNA]</scope>
    <source>
        <strain evidence="2 3">ATCC 27560</strain>
    </source>
</reference>
<dbReference type="HOGENOM" id="CLU_1439123_0_0_9"/>
<feature type="transmembrane region" description="Helical" evidence="1">
    <location>
        <begin position="39"/>
        <end position="56"/>
    </location>
</feature>
<keyword evidence="1" id="KW-1133">Transmembrane helix</keyword>